<dbReference type="InterPro" id="IPR007630">
    <property type="entry name" value="RNA_pol_sigma70_r4"/>
</dbReference>
<dbReference type="Proteomes" id="UP001601992">
    <property type="component" value="Unassembled WGS sequence"/>
</dbReference>
<gene>
    <name evidence="2" type="ORF">ACFYXQ_45320</name>
</gene>
<dbReference type="PANTHER" id="PTHR30603">
    <property type="entry name" value="RNA POLYMERASE SIGMA FACTOR RPO"/>
    <property type="match status" value="1"/>
</dbReference>
<evidence type="ECO:0000313" key="2">
    <source>
        <dbReference type="EMBL" id="MFF3574982.1"/>
    </source>
</evidence>
<dbReference type="Pfam" id="PF04545">
    <property type="entry name" value="Sigma70_r4"/>
    <property type="match status" value="1"/>
</dbReference>
<dbReference type="SMART" id="SM00421">
    <property type="entry name" value="HTH_LUXR"/>
    <property type="match status" value="1"/>
</dbReference>
<dbReference type="EMBL" id="JBIAQY010000034">
    <property type="protein sequence ID" value="MFF3574982.1"/>
    <property type="molecule type" value="Genomic_DNA"/>
</dbReference>
<dbReference type="InterPro" id="IPR013324">
    <property type="entry name" value="RNA_pol_sigma_r3/r4-like"/>
</dbReference>
<comment type="caution">
    <text evidence="2">The sequence shown here is derived from an EMBL/GenBank/DDBJ whole genome shotgun (WGS) entry which is preliminary data.</text>
</comment>
<dbReference type="InterPro" id="IPR050239">
    <property type="entry name" value="Sigma-70_RNA_pol_init_factors"/>
</dbReference>
<dbReference type="PANTHER" id="PTHR30603:SF60">
    <property type="entry name" value="RNA POLYMERASE SIGMA FACTOR RPOD"/>
    <property type="match status" value="1"/>
</dbReference>
<name>A0ABW6SFB6_9NOCA</name>
<evidence type="ECO:0000313" key="3">
    <source>
        <dbReference type="Proteomes" id="UP001601992"/>
    </source>
</evidence>
<dbReference type="InterPro" id="IPR000792">
    <property type="entry name" value="Tscrpt_reg_LuxR_C"/>
</dbReference>
<organism evidence="2 3">
    <name type="scientific">Nocardia jiangxiensis</name>
    <dbReference type="NCBI Taxonomy" id="282685"/>
    <lineage>
        <taxon>Bacteria</taxon>
        <taxon>Bacillati</taxon>
        <taxon>Actinomycetota</taxon>
        <taxon>Actinomycetes</taxon>
        <taxon>Mycobacteriales</taxon>
        <taxon>Nocardiaceae</taxon>
        <taxon>Nocardia</taxon>
    </lineage>
</organism>
<reference evidence="2 3" key="1">
    <citation type="submission" date="2024-10" db="EMBL/GenBank/DDBJ databases">
        <title>The Natural Products Discovery Center: Release of the First 8490 Sequenced Strains for Exploring Actinobacteria Biosynthetic Diversity.</title>
        <authorList>
            <person name="Kalkreuter E."/>
            <person name="Kautsar S.A."/>
            <person name="Yang D."/>
            <person name="Bader C.D."/>
            <person name="Teijaro C.N."/>
            <person name="Fluegel L."/>
            <person name="Davis C.M."/>
            <person name="Simpson J.R."/>
            <person name="Lauterbach L."/>
            <person name="Steele A.D."/>
            <person name="Gui C."/>
            <person name="Meng S."/>
            <person name="Li G."/>
            <person name="Viehrig K."/>
            <person name="Ye F."/>
            <person name="Su P."/>
            <person name="Kiefer A.F."/>
            <person name="Nichols A."/>
            <person name="Cepeda A.J."/>
            <person name="Yan W."/>
            <person name="Fan B."/>
            <person name="Jiang Y."/>
            <person name="Adhikari A."/>
            <person name="Zheng C.-J."/>
            <person name="Schuster L."/>
            <person name="Cowan T.M."/>
            <person name="Smanski M.J."/>
            <person name="Chevrette M.G."/>
            <person name="De Carvalho L.P.S."/>
            <person name="Shen B."/>
        </authorList>
    </citation>
    <scope>NUCLEOTIDE SEQUENCE [LARGE SCALE GENOMIC DNA]</scope>
    <source>
        <strain evidence="2 3">NPDC002593</strain>
    </source>
</reference>
<feature type="domain" description="HTH luxR-type" evidence="1">
    <location>
        <begin position="17"/>
        <end position="74"/>
    </location>
</feature>
<dbReference type="SUPFAM" id="SSF88659">
    <property type="entry name" value="Sigma3 and sigma4 domains of RNA polymerase sigma factors"/>
    <property type="match status" value="1"/>
</dbReference>
<proteinExistence type="predicted"/>
<sequence length="157" mass="18558">MSGSNAEFLVEQLGYVLETLSEREVEVIRPVFNGFSLSDVGKTFGISSDRVRHVHDKAMRKLRHPTRSEILRDYFAYDTFHADDTLYEVLQHLDKSAFRRTRQQTSLEWCDHHGWTELRGRPRCGSCSCELPPEEEMFGRYRRYCCNACKQRAYRQR</sequence>
<dbReference type="Gene3D" id="1.10.10.10">
    <property type="entry name" value="Winged helix-like DNA-binding domain superfamily/Winged helix DNA-binding domain"/>
    <property type="match status" value="1"/>
</dbReference>
<dbReference type="InterPro" id="IPR036388">
    <property type="entry name" value="WH-like_DNA-bd_sf"/>
</dbReference>
<dbReference type="RefSeq" id="WP_040827992.1">
    <property type="nucleotide sequence ID" value="NZ_JBIAQY010000034.1"/>
</dbReference>
<accession>A0ABW6SFB6</accession>
<keyword evidence="3" id="KW-1185">Reference proteome</keyword>
<evidence type="ECO:0000259" key="1">
    <source>
        <dbReference type="SMART" id="SM00421"/>
    </source>
</evidence>
<protein>
    <submittedName>
        <fullName evidence="2">Sigma factor-like helix-turn-helix DNA-binding protein</fullName>
    </submittedName>
</protein>